<dbReference type="GO" id="GO:0004671">
    <property type="term" value="F:protein C-terminal S-isoprenylcysteine carboxyl O-methyltransferase activity"/>
    <property type="evidence" value="ECO:0007669"/>
    <property type="project" value="InterPro"/>
</dbReference>
<organism evidence="6 7">
    <name type="scientific">Lonepinella koalarum</name>
    <dbReference type="NCBI Taxonomy" id="53417"/>
    <lineage>
        <taxon>Bacteria</taxon>
        <taxon>Pseudomonadati</taxon>
        <taxon>Pseudomonadota</taxon>
        <taxon>Gammaproteobacteria</taxon>
        <taxon>Pasteurellales</taxon>
        <taxon>Pasteurellaceae</taxon>
        <taxon>Lonepinella</taxon>
    </lineage>
</organism>
<gene>
    <name evidence="6" type="ORF">EV692_1076</name>
</gene>
<dbReference type="Pfam" id="PF04140">
    <property type="entry name" value="ICMT"/>
    <property type="match status" value="1"/>
</dbReference>
<dbReference type="OrthoDB" id="5363370at2"/>
<comment type="subcellular location">
    <subcellularLocation>
        <location evidence="1">Membrane</location>
        <topology evidence="1">Multi-pass membrane protein</topology>
    </subcellularLocation>
</comment>
<comment type="caution">
    <text evidence="6">The sequence shown here is derived from an EMBL/GenBank/DDBJ whole genome shotgun (WGS) entry which is preliminary data.</text>
</comment>
<dbReference type="Proteomes" id="UP000295496">
    <property type="component" value="Unassembled WGS sequence"/>
</dbReference>
<dbReference type="InterPro" id="IPR007269">
    <property type="entry name" value="ICMT_MeTrfase"/>
</dbReference>
<dbReference type="Gene3D" id="1.20.120.1630">
    <property type="match status" value="1"/>
</dbReference>
<feature type="transmembrane region" description="Helical" evidence="5">
    <location>
        <begin position="65"/>
        <end position="90"/>
    </location>
</feature>
<keyword evidence="3 5" id="KW-1133">Transmembrane helix</keyword>
<reference evidence="6 7" key="1">
    <citation type="submission" date="2019-03" db="EMBL/GenBank/DDBJ databases">
        <title>Genomic Encyclopedia of Type Strains, Phase IV (KMG-IV): sequencing the most valuable type-strain genomes for metagenomic binning, comparative biology and taxonomic classification.</title>
        <authorList>
            <person name="Goeker M."/>
        </authorList>
    </citation>
    <scope>NUCLEOTIDE SEQUENCE [LARGE SCALE GENOMIC DNA]</scope>
    <source>
        <strain evidence="6 7">DSM 10053</strain>
    </source>
</reference>
<dbReference type="InterPro" id="IPR052527">
    <property type="entry name" value="Metal_cation-efflux_comp"/>
</dbReference>
<evidence type="ECO:0000256" key="1">
    <source>
        <dbReference type="ARBA" id="ARBA00004141"/>
    </source>
</evidence>
<evidence type="ECO:0000256" key="3">
    <source>
        <dbReference type="ARBA" id="ARBA00022989"/>
    </source>
</evidence>
<evidence type="ECO:0000256" key="2">
    <source>
        <dbReference type="ARBA" id="ARBA00022692"/>
    </source>
</evidence>
<keyword evidence="6" id="KW-0808">Transferase</keyword>
<dbReference type="EMBL" id="SMGJ01000003">
    <property type="protein sequence ID" value="TCK69862.1"/>
    <property type="molecule type" value="Genomic_DNA"/>
</dbReference>
<dbReference type="PANTHER" id="PTHR43847:SF1">
    <property type="entry name" value="BLL3993 PROTEIN"/>
    <property type="match status" value="1"/>
</dbReference>
<dbReference type="PANTHER" id="PTHR43847">
    <property type="entry name" value="BLL3993 PROTEIN"/>
    <property type="match status" value="1"/>
</dbReference>
<keyword evidence="2 5" id="KW-0812">Transmembrane</keyword>
<dbReference type="GO" id="GO:0016020">
    <property type="term" value="C:membrane"/>
    <property type="evidence" value="ECO:0007669"/>
    <property type="project" value="UniProtKB-SubCell"/>
</dbReference>
<keyword evidence="4 5" id="KW-0472">Membrane</keyword>
<keyword evidence="7" id="KW-1185">Reference proteome</keyword>
<accession>A0A4R1KX00</accession>
<dbReference type="AlphaFoldDB" id="A0A4R1KX00"/>
<evidence type="ECO:0000256" key="5">
    <source>
        <dbReference type="SAM" id="Phobius"/>
    </source>
</evidence>
<keyword evidence="6" id="KW-0489">Methyltransferase</keyword>
<evidence type="ECO:0000313" key="7">
    <source>
        <dbReference type="Proteomes" id="UP000295496"/>
    </source>
</evidence>
<feature type="transmembrane region" description="Helical" evidence="5">
    <location>
        <begin position="130"/>
        <end position="156"/>
    </location>
</feature>
<dbReference type="GO" id="GO:0032259">
    <property type="term" value="P:methylation"/>
    <property type="evidence" value="ECO:0007669"/>
    <property type="project" value="UniProtKB-KW"/>
</dbReference>
<proteinExistence type="predicted"/>
<evidence type="ECO:0000313" key="6">
    <source>
        <dbReference type="EMBL" id="TCK69862.1"/>
    </source>
</evidence>
<name>A0A4R1KX00_9PAST</name>
<sequence>MLFINIIFTVILAIRFYSLSISIRNEKALIAQGAIQYGKANSSLLSAAHILYYASAIIEANYRHIVFNTTSLIGLMILITAIAMLFYIIYELKEIWTVKIYILPNHKINRSFLFKYIRHPNYFLNIVPELVGLALFCQASVTALIGLPIYLIILVIRIKQEENAMAHLLKK</sequence>
<dbReference type="RefSeq" id="WP_132301290.1">
    <property type="nucleotide sequence ID" value="NZ_CP170642.1"/>
</dbReference>
<feature type="transmembrane region" description="Helical" evidence="5">
    <location>
        <begin position="6"/>
        <end position="23"/>
    </location>
</feature>
<evidence type="ECO:0000256" key="4">
    <source>
        <dbReference type="ARBA" id="ARBA00023136"/>
    </source>
</evidence>
<protein>
    <submittedName>
        <fullName evidence="6">Isoprenylcysteine carboxyl methyltransferase (ICMT) family protein YpbQ</fullName>
    </submittedName>
</protein>